<protein>
    <submittedName>
        <fullName evidence="2">Uncharacterized protein</fullName>
    </submittedName>
</protein>
<organism evidence="2 5">
    <name type="scientific">Streptomyces radicis</name>
    <dbReference type="NCBI Taxonomy" id="1750517"/>
    <lineage>
        <taxon>Bacteria</taxon>
        <taxon>Bacillati</taxon>
        <taxon>Actinomycetota</taxon>
        <taxon>Actinomycetes</taxon>
        <taxon>Kitasatosporales</taxon>
        <taxon>Streptomycetaceae</taxon>
        <taxon>Streptomyces</taxon>
    </lineage>
</organism>
<evidence type="ECO:0000256" key="1">
    <source>
        <dbReference type="SAM" id="MobiDB-lite"/>
    </source>
</evidence>
<name>A0A3A9WAH1_9ACTN</name>
<evidence type="ECO:0000313" key="2">
    <source>
        <dbReference type="EMBL" id="RKN10118.1"/>
    </source>
</evidence>
<sequence>MAGGGGTTDPLQVHGGHGGHGAGDGVPAGAAHDAWHVRTHDSLTATAVHAGAAVLIAVLLHRADAVRAGVVSGPSGLLGLVRAAIDRVRALWAAVGERASTVLPRQPSPGVRRVVRPPPQRVVLANVVVRRGP</sequence>
<evidence type="ECO:0000313" key="4">
    <source>
        <dbReference type="Proteomes" id="UP000268652"/>
    </source>
</evidence>
<dbReference type="EMBL" id="RBDX01000006">
    <property type="protein sequence ID" value="RKN10118.1"/>
    <property type="molecule type" value="Genomic_DNA"/>
</dbReference>
<dbReference type="AlphaFoldDB" id="A0A3A9WAH1"/>
<feature type="compositionally biased region" description="Gly residues" evidence="1">
    <location>
        <begin position="15"/>
        <end position="26"/>
    </location>
</feature>
<reference evidence="4 5" key="1">
    <citation type="submission" date="2018-09" db="EMBL/GenBank/DDBJ databases">
        <title>Streptomyces sp. nov. DS1-2, an endophytic actinomycete isolated from roots of Dendrobium scabrilingue.</title>
        <authorList>
            <person name="Kuncharoen N."/>
            <person name="Kudo T."/>
            <person name="Ohkuma M."/>
            <person name="Yuki M."/>
            <person name="Tanasupawat S."/>
        </authorList>
    </citation>
    <scope>NUCLEOTIDE SEQUENCE [LARGE SCALE GENOMIC DNA]</scope>
    <source>
        <strain evidence="2 5">AZ1-7</strain>
        <strain evidence="3 4">DS1-2</strain>
    </source>
</reference>
<feature type="region of interest" description="Disordered" evidence="1">
    <location>
        <begin position="1"/>
        <end position="29"/>
    </location>
</feature>
<dbReference type="Proteomes" id="UP000268652">
    <property type="component" value="Unassembled WGS sequence"/>
</dbReference>
<comment type="caution">
    <text evidence="2">The sequence shown here is derived from an EMBL/GenBank/DDBJ whole genome shotgun (WGS) entry which is preliminary data.</text>
</comment>
<accession>A0A3A9WAH1</accession>
<evidence type="ECO:0000313" key="5">
    <source>
        <dbReference type="Proteomes" id="UP000275024"/>
    </source>
</evidence>
<dbReference type="Proteomes" id="UP000275024">
    <property type="component" value="Unassembled WGS sequence"/>
</dbReference>
<gene>
    <name evidence="3" type="ORF">D7318_11325</name>
    <name evidence="2" type="ORF">D7319_10145</name>
</gene>
<dbReference type="EMBL" id="RBDY01000006">
    <property type="protein sequence ID" value="RKN24460.1"/>
    <property type="molecule type" value="Genomic_DNA"/>
</dbReference>
<proteinExistence type="predicted"/>
<evidence type="ECO:0000313" key="3">
    <source>
        <dbReference type="EMBL" id="RKN24460.1"/>
    </source>
</evidence>
<keyword evidence="4" id="KW-1185">Reference proteome</keyword>